<dbReference type="InterPro" id="IPR029063">
    <property type="entry name" value="SAM-dependent_MTases_sf"/>
</dbReference>
<sequence>MSPVAGTALEPDHAAVLDGVDQLAAGRYRSELDESGLLDVDGFIDEFDELDEGHYNADFDWDDFNPDSYRTHNYLNLRDDDTEIIRMVGAFFGKFFETPPLAGLRGLDVGSGANLYPTMAMLPFCDAIDLRDFSRSNVAWLKRQVEFYDNHWDAFWDAYGGVPAYARLQKPRHRMRKAARVDRMNIFRLPERAWDIGTMFFVAESLTRDPGEFWQATISFGRALRVGAPFAAAFMADSEGYWVGDTYFPAVAVDLAKVEDCLSVVAHKLTLTMVETDSPLRCGYGGMILATGVAR</sequence>
<keyword evidence="1" id="KW-0489">Methyltransferase</keyword>
<accession>A0A8J3KW77</accession>
<dbReference type="GO" id="GO:0008168">
    <property type="term" value="F:methyltransferase activity"/>
    <property type="evidence" value="ECO:0007669"/>
    <property type="project" value="UniProtKB-KW"/>
</dbReference>
<dbReference type="RefSeq" id="WP_203689486.1">
    <property type="nucleotide sequence ID" value="NZ_BAAALC010000006.1"/>
</dbReference>
<dbReference type="PROSITE" id="PS51681">
    <property type="entry name" value="SAM_MT_NNMT_PNMT_TEMT"/>
    <property type="match status" value="1"/>
</dbReference>
<evidence type="ECO:0000313" key="5">
    <source>
        <dbReference type="Proteomes" id="UP000630887"/>
    </source>
</evidence>
<dbReference type="InterPro" id="IPR000940">
    <property type="entry name" value="NNMT_TEMT_trans"/>
</dbReference>
<dbReference type="PANTHER" id="PTHR10867">
    <property type="entry name" value="NNMT/PNMT/TEMT FAMILY MEMBER"/>
    <property type="match status" value="1"/>
</dbReference>
<protein>
    <recommendedName>
        <fullName evidence="6">NNMT/PNMT/TEMT family protein</fullName>
    </recommendedName>
</protein>
<dbReference type="SUPFAM" id="SSF53335">
    <property type="entry name" value="S-adenosyl-L-methionine-dependent methyltransferases"/>
    <property type="match status" value="1"/>
</dbReference>
<dbReference type="AlphaFoldDB" id="A0A8J3KW77"/>
<dbReference type="Proteomes" id="UP000630887">
    <property type="component" value="Unassembled WGS sequence"/>
</dbReference>
<dbReference type="Pfam" id="PF01234">
    <property type="entry name" value="NNMT_PNMT_TEMT"/>
    <property type="match status" value="1"/>
</dbReference>
<dbReference type="GO" id="GO:0032259">
    <property type="term" value="P:methylation"/>
    <property type="evidence" value="ECO:0007669"/>
    <property type="project" value="UniProtKB-KW"/>
</dbReference>
<evidence type="ECO:0000256" key="3">
    <source>
        <dbReference type="ARBA" id="ARBA00022691"/>
    </source>
</evidence>
<keyword evidence="5" id="KW-1185">Reference proteome</keyword>
<dbReference type="PANTHER" id="PTHR10867:SF17">
    <property type="entry name" value="NICOTINAMIDE N-METHYLTRANSFERASE"/>
    <property type="match status" value="1"/>
</dbReference>
<reference evidence="4 5" key="1">
    <citation type="submission" date="2021-01" db="EMBL/GenBank/DDBJ databases">
        <title>Whole genome shotgun sequence of Catellatospora coxensis NBRC 107359.</title>
        <authorList>
            <person name="Komaki H."/>
            <person name="Tamura T."/>
        </authorList>
    </citation>
    <scope>NUCLEOTIDE SEQUENCE [LARGE SCALE GENOMIC DNA]</scope>
    <source>
        <strain evidence="4 5">NBRC 107359</strain>
    </source>
</reference>
<proteinExistence type="predicted"/>
<evidence type="ECO:0000256" key="2">
    <source>
        <dbReference type="ARBA" id="ARBA00022679"/>
    </source>
</evidence>
<keyword evidence="3" id="KW-0949">S-adenosyl-L-methionine</keyword>
<organism evidence="4 5">
    <name type="scientific">Catellatospora coxensis</name>
    <dbReference type="NCBI Taxonomy" id="310354"/>
    <lineage>
        <taxon>Bacteria</taxon>
        <taxon>Bacillati</taxon>
        <taxon>Actinomycetota</taxon>
        <taxon>Actinomycetes</taxon>
        <taxon>Micromonosporales</taxon>
        <taxon>Micromonosporaceae</taxon>
        <taxon>Catellatospora</taxon>
    </lineage>
</organism>
<dbReference type="EMBL" id="BONI01000007">
    <property type="protein sequence ID" value="GIG04539.1"/>
    <property type="molecule type" value="Genomic_DNA"/>
</dbReference>
<comment type="caution">
    <text evidence="4">The sequence shown here is derived from an EMBL/GenBank/DDBJ whole genome shotgun (WGS) entry which is preliminary data.</text>
</comment>
<evidence type="ECO:0008006" key="6">
    <source>
        <dbReference type="Google" id="ProtNLM"/>
    </source>
</evidence>
<dbReference type="NCBIfam" id="NF040568">
    <property type="entry name" value="SCO2525_fam"/>
    <property type="match status" value="1"/>
</dbReference>
<keyword evidence="2" id="KW-0808">Transferase</keyword>
<gene>
    <name evidence="4" type="ORF">Cco03nite_12390</name>
</gene>
<evidence type="ECO:0000256" key="1">
    <source>
        <dbReference type="ARBA" id="ARBA00022603"/>
    </source>
</evidence>
<dbReference type="Gene3D" id="3.40.50.150">
    <property type="entry name" value="Vaccinia Virus protein VP39"/>
    <property type="match status" value="1"/>
</dbReference>
<evidence type="ECO:0000313" key="4">
    <source>
        <dbReference type="EMBL" id="GIG04539.1"/>
    </source>
</evidence>
<name>A0A8J3KW77_9ACTN</name>